<feature type="transmembrane region" description="Helical" evidence="7">
    <location>
        <begin position="127"/>
        <end position="145"/>
    </location>
</feature>
<evidence type="ECO:0000256" key="5">
    <source>
        <dbReference type="ARBA" id="ARBA00022989"/>
    </source>
</evidence>
<comment type="subcellular location">
    <subcellularLocation>
        <location evidence="7">Cell membrane</location>
        <topology evidence="7">Multi-pass membrane protein</topology>
    </subcellularLocation>
</comment>
<keyword evidence="9" id="KW-1185">Reference proteome</keyword>
<feature type="transmembrane region" description="Helical" evidence="7">
    <location>
        <begin position="93"/>
        <end position="115"/>
    </location>
</feature>
<dbReference type="EC" id="2.5.1.145" evidence="7"/>
<dbReference type="PANTHER" id="PTHR30589:SF0">
    <property type="entry name" value="PHOSPHATIDYLGLYCEROL--PROLIPOPROTEIN DIACYLGLYCERYL TRANSFERASE"/>
    <property type="match status" value="1"/>
</dbReference>
<dbReference type="GO" id="GO:0008961">
    <property type="term" value="F:phosphatidylglycerol-prolipoprotein diacylglyceryl transferase activity"/>
    <property type="evidence" value="ECO:0007669"/>
    <property type="project" value="UniProtKB-UniRule"/>
</dbReference>
<dbReference type="Proteomes" id="UP000217215">
    <property type="component" value="Chromosome"/>
</dbReference>
<evidence type="ECO:0000256" key="7">
    <source>
        <dbReference type="HAMAP-Rule" id="MF_01147"/>
    </source>
</evidence>
<evidence type="ECO:0000256" key="4">
    <source>
        <dbReference type="ARBA" id="ARBA00022692"/>
    </source>
</evidence>
<protein>
    <recommendedName>
        <fullName evidence="7">Phosphatidylglycerol--prolipoprotein diacylglyceryl transferase</fullName>
        <ecNumber evidence="7">2.5.1.145</ecNumber>
    </recommendedName>
</protein>
<keyword evidence="8" id="KW-0449">Lipoprotein</keyword>
<evidence type="ECO:0000256" key="2">
    <source>
        <dbReference type="ARBA" id="ARBA00022475"/>
    </source>
</evidence>
<dbReference type="InterPro" id="IPR001640">
    <property type="entry name" value="Lgt"/>
</dbReference>
<evidence type="ECO:0000256" key="1">
    <source>
        <dbReference type="ARBA" id="ARBA00007150"/>
    </source>
</evidence>
<dbReference type="OrthoDB" id="871140at2"/>
<dbReference type="KEGG" id="psuf:A1sIA56_02845"/>
<evidence type="ECO:0000313" key="8">
    <source>
        <dbReference type="EMBL" id="ASY15856.1"/>
    </source>
</evidence>
<dbReference type="GO" id="GO:0042158">
    <property type="term" value="P:lipoprotein biosynthetic process"/>
    <property type="evidence" value="ECO:0007669"/>
    <property type="project" value="UniProtKB-UniRule"/>
</dbReference>
<dbReference type="AlphaFoldDB" id="A0A249KGI7"/>
<comment type="similarity">
    <text evidence="1 7">Belongs to the Lgt family.</text>
</comment>
<sequence length="268" mass="29083">MKYAFPTPTTSAVEIGPLTVHFYALCIIAAIAVAIWVADKRFTSAHSGVEGVVGDIAVIAVPSGVIGGRLYHVLTSPENYFGSNGSISNVFKIWEGGLGIWGAIALGAGGAYLAYRKRAQQIQLPPFSEFAGALAPGLLLAQAIGRWGNWFNGELFGRPLTAPWALEIPQYLRPDGFREFSTFHPTFLYESIWCAVLAIVLICLTPRLSGSSIFALYFCGYSLGRFFIEGLRIDEAHALGGLRLNQYVAALIFAAGLVAFSRIMRRTR</sequence>
<keyword evidence="2 7" id="KW-1003">Cell membrane</keyword>
<keyword evidence="3 7" id="KW-0808">Transferase</keyword>
<proteinExistence type="inferred from homology"/>
<evidence type="ECO:0000313" key="9">
    <source>
        <dbReference type="Proteomes" id="UP000217215"/>
    </source>
</evidence>
<name>A0A249KGI7_9ACTN</name>
<feature type="binding site" evidence="7">
    <location>
        <position position="146"/>
    </location>
    <ligand>
        <name>a 1,2-diacyl-sn-glycero-3-phospho-(1'-sn-glycerol)</name>
        <dbReference type="ChEBI" id="CHEBI:64716"/>
    </ligand>
</feature>
<keyword evidence="5 7" id="KW-1133">Transmembrane helix</keyword>
<dbReference type="RefSeq" id="WP_095673450.1">
    <property type="nucleotide sequence ID" value="NZ_CP016773.1"/>
</dbReference>
<evidence type="ECO:0000256" key="3">
    <source>
        <dbReference type="ARBA" id="ARBA00022679"/>
    </source>
</evidence>
<keyword evidence="6 7" id="KW-0472">Membrane</keyword>
<feature type="transmembrane region" description="Helical" evidence="7">
    <location>
        <begin position="211"/>
        <end position="228"/>
    </location>
</feature>
<accession>A0A249KGI7</accession>
<gene>
    <name evidence="7" type="primary">lgt</name>
    <name evidence="8" type="ORF">A1sIA56_02845</name>
</gene>
<reference evidence="8 9" key="1">
    <citation type="submission" date="2016-07" db="EMBL/GenBank/DDBJ databases">
        <title>High microdiversification within the ubiquitous acI lineage of Actinobacteria.</title>
        <authorList>
            <person name="Neuenschwander S.M."/>
            <person name="Salcher M."/>
            <person name="Ghai R."/>
            <person name="Pernthaler J."/>
        </authorList>
    </citation>
    <scope>NUCLEOTIDE SEQUENCE [LARGE SCALE GENOMIC DNA]</scope>
    <source>
        <strain evidence="8">MMS-IA-56</strain>
    </source>
</reference>
<organism evidence="8 9">
    <name type="scientific">Candidatus Planktophila sulfonica</name>
    <dbReference type="NCBI Taxonomy" id="1884904"/>
    <lineage>
        <taxon>Bacteria</taxon>
        <taxon>Bacillati</taxon>
        <taxon>Actinomycetota</taxon>
        <taxon>Actinomycetes</taxon>
        <taxon>Candidatus Nanopelagicales</taxon>
        <taxon>Candidatus Nanopelagicaceae</taxon>
        <taxon>Candidatus Planktophila</taxon>
    </lineage>
</organism>
<feature type="transmembrane region" description="Helical" evidence="7">
    <location>
        <begin position="248"/>
        <end position="264"/>
    </location>
</feature>
<comment type="function">
    <text evidence="7">Catalyzes the transfer of the diacylglyceryl group from phosphatidylglycerol to the sulfhydryl group of the N-terminal cysteine of a prolipoprotein, the first step in the formation of mature lipoproteins.</text>
</comment>
<dbReference type="EMBL" id="CP016773">
    <property type="protein sequence ID" value="ASY15856.1"/>
    <property type="molecule type" value="Genomic_DNA"/>
</dbReference>
<keyword evidence="4 7" id="KW-0812">Transmembrane</keyword>
<dbReference type="GO" id="GO:0005886">
    <property type="term" value="C:plasma membrane"/>
    <property type="evidence" value="ECO:0007669"/>
    <property type="project" value="UniProtKB-SubCell"/>
</dbReference>
<dbReference type="PANTHER" id="PTHR30589">
    <property type="entry name" value="PROLIPOPROTEIN DIACYLGLYCERYL TRANSFERASE"/>
    <property type="match status" value="1"/>
</dbReference>
<comment type="pathway">
    <text evidence="7">Protein modification; lipoprotein biosynthesis (diacylglyceryl transfer).</text>
</comment>
<feature type="transmembrane region" description="Helical" evidence="7">
    <location>
        <begin position="51"/>
        <end position="73"/>
    </location>
</feature>
<dbReference type="NCBIfam" id="TIGR00544">
    <property type="entry name" value="lgt"/>
    <property type="match status" value="1"/>
</dbReference>
<dbReference type="HAMAP" id="MF_01147">
    <property type="entry name" value="Lgt"/>
    <property type="match status" value="1"/>
</dbReference>
<comment type="catalytic activity">
    <reaction evidence="7">
        <text>L-cysteinyl-[prolipoprotein] + a 1,2-diacyl-sn-glycero-3-phospho-(1'-sn-glycerol) = an S-1,2-diacyl-sn-glyceryl-L-cysteinyl-[prolipoprotein] + sn-glycerol 1-phosphate + H(+)</text>
        <dbReference type="Rhea" id="RHEA:56712"/>
        <dbReference type="Rhea" id="RHEA-COMP:14679"/>
        <dbReference type="Rhea" id="RHEA-COMP:14680"/>
        <dbReference type="ChEBI" id="CHEBI:15378"/>
        <dbReference type="ChEBI" id="CHEBI:29950"/>
        <dbReference type="ChEBI" id="CHEBI:57685"/>
        <dbReference type="ChEBI" id="CHEBI:64716"/>
        <dbReference type="ChEBI" id="CHEBI:140658"/>
        <dbReference type="EC" id="2.5.1.145"/>
    </reaction>
</comment>
<dbReference type="UniPathway" id="UPA00664"/>
<feature type="transmembrane region" description="Helical" evidence="7">
    <location>
        <begin position="20"/>
        <end position="39"/>
    </location>
</feature>
<dbReference type="PROSITE" id="PS01311">
    <property type="entry name" value="LGT"/>
    <property type="match status" value="1"/>
</dbReference>
<dbReference type="Pfam" id="PF01790">
    <property type="entry name" value="LGT"/>
    <property type="match status" value="1"/>
</dbReference>
<feature type="transmembrane region" description="Helical" evidence="7">
    <location>
        <begin position="187"/>
        <end position="204"/>
    </location>
</feature>
<evidence type="ECO:0000256" key="6">
    <source>
        <dbReference type="ARBA" id="ARBA00023136"/>
    </source>
</evidence>